<reference evidence="1 2" key="1">
    <citation type="submission" date="2014-04" db="EMBL/GenBank/DDBJ databases">
        <authorList>
            <consortium name="DOE Joint Genome Institute"/>
            <person name="Kuo A."/>
            <person name="Kohler A."/>
            <person name="Jargeat P."/>
            <person name="Nagy L.G."/>
            <person name="Floudas D."/>
            <person name="Copeland A."/>
            <person name="Barry K.W."/>
            <person name="Cichocki N."/>
            <person name="Veneault-Fourrey C."/>
            <person name="LaButti K."/>
            <person name="Lindquist E.A."/>
            <person name="Lipzen A."/>
            <person name="Lundell T."/>
            <person name="Morin E."/>
            <person name="Murat C."/>
            <person name="Sun H."/>
            <person name="Tunlid A."/>
            <person name="Henrissat B."/>
            <person name="Grigoriev I.V."/>
            <person name="Hibbett D.S."/>
            <person name="Martin F."/>
            <person name="Nordberg H.P."/>
            <person name="Cantor M.N."/>
            <person name="Hua S.X."/>
        </authorList>
    </citation>
    <scope>NUCLEOTIDE SEQUENCE [LARGE SCALE GENOMIC DNA]</scope>
    <source>
        <strain evidence="1 2">Ve08.2h10</strain>
    </source>
</reference>
<dbReference type="AlphaFoldDB" id="A0A0D0E9G6"/>
<dbReference type="OrthoDB" id="10481423at2759"/>
<dbReference type="HOGENOM" id="CLU_2373416_0_0_1"/>
<organism evidence="1 2">
    <name type="scientific">Paxillus rubicundulus Ve08.2h10</name>
    <dbReference type="NCBI Taxonomy" id="930991"/>
    <lineage>
        <taxon>Eukaryota</taxon>
        <taxon>Fungi</taxon>
        <taxon>Dikarya</taxon>
        <taxon>Basidiomycota</taxon>
        <taxon>Agaricomycotina</taxon>
        <taxon>Agaricomycetes</taxon>
        <taxon>Agaricomycetidae</taxon>
        <taxon>Boletales</taxon>
        <taxon>Paxilineae</taxon>
        <taxon>Paxillaceae</taxon>
        <taxon>Paxillus</taxon>
    </lineage>
</organism>
<evidence type="ECO:0000313" key="1">
    <source>
        <dbReference type="EMBL" id="KIK99379.1"/>
    </source>
</evidence>
<gene>
    <name evidence="1" type="ORF">PAXRUDRAFT_822798</name>
</gene>
<sequence>MAALKALRTAGGNPKLGGSIKHNFLPPFIDCRIQPEQGWRFGFVPGDHQGQENPRHVIIESTTCLKHAVAVTAQSTVALSGDDLASIVGVLATER</sequence>
<name>A0A0D0E9G6_9AGAM</name>
<accession>A0A0D0E9G6</accession>
<evidence type="ECO:0000313" key="2">
    <source>
        <dbReference type="Proteomes" id="UP000054538"/>
    </source>
</evidence>
<dbReference type="InParanoid" id="A0A0D0E9G6"/>
<dbReference type="EMBL" id="KN824861">
    <property type="protein sequence ID" value="KIK99379.1"/>
    <property type="molecule type" value="Genomic_DNA"/>
</dbReference>
<protein>
    <submittedName>
        <fullName evidence="1">Uncharacterized protein</fullName>
    </submittedName>
</protein>
<dbReference type="Proteomes" id="UP000054538">
    <property type="component" value="Unassembled WGS sequence"/>
</dbReference>
<reference evidence="2" key="2">
    <citation type="submission" date="2015-01" db="EMBL/GenBank/DDBJ databases">
        <title>Evolutionary Origins and Diversification of the Mycorrhizal Mutualists.</title>
        <authorList>
            <consortium name="DOE Joint Genome Institute"/>
            <consortium name="Mycorrhizal Genomics Consortium"/>
            <person name="Kohler A."/>
            <person name="Kuo A."/>
            <person name="Nagy L.G."/>
            <person name="Floudas D."/>
            <person name="Copeland A."/>
            <person name="Barry K.W."/>
            <person name="Cichocki N."/>
            <person name="Veneault-Fourrey C."/>
            <person name="LaButti K."/>
            <person name="Lindquist E.A."/>
            <person name="Lipzen A."/>
            <person name="Lundell T."/>
            <person name="Morin E."/>
            <person name="Murat C."/>
            <person name="Riley R."/>
            <person name="Ohm R."/>
            <person name="Sun H."/>
            <person name="Tunlid A."/>
            <person name="Henrissat B."/>
            <person name="Grigoriev I.V."/>
            <person name="Hibbett D.S."/>
            <person name="Martin F."/>
        </authorList>
    </citation>
    <scope>NUCLEOTIDE SEQUENCE [LARGE SCALE GENOMIC DNA]</scope>
    <source>
        <strain evidence="2">Ve08.2h10</strain>
    </source>
</reference>
<keyword evidence="2" id="KW-1185">Reference proteome</keyword>
<proteinExistence type="predicted"/>